<feature type="transmembrane region" description="Helical" evidence="2">
    <location>
        <begin position="247"/>
        <end position="269"/>
    </location>
</feature>
<accession>A0A8H3Z7L7</accession>
<dbReference type="Proteomes" id="UP000490939">
    <property type="component" value="Unassembled WGS sequence"/>
</dbReference>
<keyword evidence="2" id="KW-0472">Membrane</keyword>
<protein>
    <submittedName>
        <fullName evidence="3">Uncharacterized protein</fullName>
    </submittedName>
</protein>
<gene>
    <name evidence="3" type="ORF">EG327_005462</name>
</gene>
<evidence type="ECO:0000256" key="1">
    <source>
        <dbReference type="SAM" id="MobiDB-lite"/>
    </source>
</evidence>
<name>A0A8H3Z7L7_VENIN</name>
<feature type="compositionally biased region" description="Low complexity" evidence="1">
    <location>
        <begin position="202"/>
        <end position="231"/>
    </location>
</feature>
<organism evidence="3 4">
    <name type="scientific">Venturia inaequalis</name>
    <name type="common">Apple scab fungus</name>
    <dbReference type="NCBI Taxonomy" id="5025"/>
    <lineage>
        <taxon>Eukaryota</taxon>
        <taxon>Fungi</taxon>
        <taxon>Dikarya</taxon>
        <taxon>Ascomycota</taxon>
        <taxon>Pezizomycotina</taxon>
        <taxon>Dothideomycetes</taxon>
        <taxon>Pleosporomycetidae</taxon>
        <taxon>Venturiales</taxon>
        <taxon>Venturiaceae</taxon>
        <taxon>Venturia</taxon>
    </lineage>
</organism>
<dbReference type="PRINTS" id="PR01217">
    <property type="entry name" value="PRICHEXTENSN"/>
</dbReference>
<evidence type="ECO:0000313" key="4">
    <source>
        <dbReference type="Proteomes" id="UP000490939"/>
    </source>
</evidence>
<proteinExistence type="predicted"/>
<feature type="compositionally biased region" description="Pro residues" evidence="1">
    <location>
        <begin position="184"/>
        <end position="201"/>
    </location>
</feature>
<comment type="caution">
    <text evidence="3">The sequence shown here is derived from an EMBL/GenBank/DDBJ whole genome shotgun (WGS) entry which is preliminary data.</text>
</comment>
<feature type="compositionally biased region" description="Polar residues" evidence="1">
    <location>
        <begin position="140"/>
        <end position="161"/>
    </location>
</feature>
<keyword evidence="2" id="KW-1133">Transmembrane helix</keyword>
<dbReference type="AlphaFoldDB" id="A0A8H3Z7L7"/>
<evidence type="ECO:0000256" key="2">
    <source>
        <dbReference type="SAM" id="Phobius"/>
    </source>
</evidence>
<sequence>MENLATGRTIIASGGVVGMYGQQGTTTTQRCLSLGDTFQASVIGSEMTYGYCGLPATSTYFDQDFDLVYTKCDSPRTVIDFLTHMNVCGGGYACDTVTLYENTYAIFSTLWISCFPNSIVSDLNARTLFSSYGWTGKTTPTASTVSLSRTPSATPTTTNVQTPVSTAPPTKTTTQAPNPTSSTTPPPISSSPLTPPPPPTSSNPNPTNPTHTLTTPQATPTPTPTTNNKPSPSKPPPQKTSLPSPTIILLATLIPSLLLLLCLLTAYTLTHHPRKNTPRETDAAHRYLTSLAARNNFNAEEVWDDDSIVTGGRRMERRGGRGKAPTATVASDCFSESVGVSAAASVTDSTAEEPTNLSSYSSLVYGN</sequence>
<evidence type="ECO:0000313" key="3">
    <source>
        <dbReference type="EMBL" id="KAE9983472.1"/>
    </source>
</evidence>
<dbReference type="EMBL" id="WNWR01000316">
    <property type="protein sequence ID" value="KAE9983472.1"/>
    <property type="molecule type" value="Genomic_DNA"/>
</dbReference>
<keyword evidence="4" id="KW-1185">Reference proteome</keyword>
<feature type="compositionally biased region" description="Low complexity" evidence="1">
    <location>
        <begin position="162"/>
        <end position="183"/>
    </location>
</feature>
<feature type="region of interest" description="Disordered" evidence="1">
    <location>
        <begin position="140"/>
        <end position="241"/>
    </location>
</feature>
<keyword evidence="2" id="KW-0812">Transmembrane</keyword>
<reference evidence="3 4" key="1">
    <citation type="submission" date="2019-07" db="EMBL/GenBank/DDBJ databases">
        <title>Venturia inaequalis Genome Resource.</title>
        <authorList>
            <person name="Lichtner F.J."/>
        </authorList>
    </citation>
    <scope>NUCLEOTIDE SEQUENCE [LARGE SCALE GENOMIC DNA]</scope>
    <source>
        <strain evidence="3 4">DMI_063113</strain>
    </source>
</reference>